<name>A0A2S1MK49_9VIRU</name>
<feature type="region of interest" description="Disordered" evidence="1">
    <location>
        <begin position="164"/>
        <end position="351"/>
    </location>
</feature>
<accession>A0A2S1MK49</accession>
<feature type="region of interest" description="Disordered" evidence="1">
    <location>
        <begin position="93"/>
        <end position="113"/>
    </location>
</feature>
<evidence type="ECO:0000313" key="3">
    <source>
        <dbReference type="Proteomes" id="UP001226838"/>
    </source>
</evidence>
<feature type="compositionally biased region" description="Pro residues" evidence="1">
    <location>
        <begin position="299"/>
        <end position="309"/>
    </location>
</feature>
<evidence type="ECO:0000256" key="1">
    <source>
        <dbReference type="SAM" id="MobiDB-lite"/>
    </source>
</evidence>
<evidence type="ECO:0000313" key="2">
    <source>
        <dbReference type="EMBL" id="AWG87422.1"/>
    </source>
</evidence>
<feature type="compositionally biased region" description="Basic and acidic residues" evidence="1">
    <location>
        <begin position="103"/>
        <end position="112"/>
    </location>
</feature>
<feature type="compositionally biased region" description="Basic and acidic residues" evidence="1">
    <location>
        <begin position="236"/>
        <end position="247"/>
    </location>
</feature>
<feature type="compositionally biased region" description="Acidic residues" evidence="1">
    <location>
        <begin position="259"/>
        <end position="272"/>
    </location>
</feature>
<sequence>MSSNLENSGDRYVRANRQEKKNYLLACLRGHGIPCDPGMNKEELKKTVKKVLILNHPDRVSSGTATLSDDELKTLTGALQAYETTFDPNYCGLTDSISLQDEPPPREHRDDAPGENARQALLHILPHVDSSLSQVDFVSAVKDAIANDHKKARKLRRLLEQYETDVAGDDSESESSASDGSSPRRSLFDDLFEREEEDSYESPPTSPLPIVDLTGSSDEEGPTSRKRVNSDGEGEEIPRRRARRLSEDQEGEGPSAVSDVEEEAWPEEDEEPMSSYQPHSPTPPSSPEPMSSGFARPWPTSPSLPPSPQPIRSGSGRPPSDYFSASQASQPATGTSQPTPEKGLPPEIPPLFQDFLRPPCLRVPSLWEIRPRLQHTCML</sequence>
<feature type="compositionally biased region" description="Acidic residues" evidence="1">
    <location>
        <begin position="190"/>
        <end position="200"/>
    </location>
</feature>
<feature type="compositionally biased region" description="Polar residues" evidence="1">
    <location>
        <begin position="323"/>
        <end position="339"/>
    </location>
</feature>
<reference evidence="2" key="1">
    <citation type="submission" date="2017-09" db="EMBL/GenBank/DDBJ databases">
        <title>Adomaviruses: a putative new virus family provides insights into dsDNA virus evolution.</title>
        <authorList>
            <person name="Welch N.L."/>
            <person name="Yutin N."/>
            <person name="Dill J."/>
            <person name="Camus A."/>
            <person name="Pang Y.-Y.S."/>
            <person name="Schiller J.T."/>
            <person name="Pipas J.M."/>
            <person name="An P."/>
            <person name="Delwart E."/>
            <person name="Koda S."/>
            <person name="Subrimaniam K."/>
            <person name="Waltzek T."/>
            <person name="Koonin E.V."/>
            <person name="Buck C.B."/>
            <person name="Ng T.F.F."/>
        </authorList>
    </citation>
    <scope>NUCLEOTIDE SEQUENCE</scope>
    <source>
        <strain evidence="2">NCI1</strain>
    </source>
</reference>
<organism evidence="2 3">
    <name type="scientific">Anguilla marmorata adomavirus 1</name>
    <dbReference type="NCBI Taxonomy" id="2175116"/>
    <lineage>
        <taxon>Viruses</taxon>
        <taxon>Adomaviruses</taxon>
    </lineage>
</organism>
<dbReference type="Proteomes" id="UP001226838">
    <property type="component" value="Segment"/>
</dbReference>
<feature type="compositionally biased region" description="Acidic residues" evidence="1">
    <location>
        <begin position="164"/>
        <end position="173"/>
    </location>
</feature>
<dbReference type="EMBL" id="MF946550">
    <property type="protein sequence ID" value="AWG87422.1"/>
    <property type="molecule type" value="Genomic_DNA"/>
</dbReference>
<protein>
    <submittedName>
        <fullName evidence="2">LT</fullName>
    </submittedName>
</protein>
<proteinExistence type="predicted"/>